<name>A0A1V1NR12_9BACT</name>
<evidence type="ECO:0000313" key="1">
    <source>
        <dbReference type="EMBL" id="ETR65020.1"/>
    </source>
</evidence>
<dbReference type="EMBL" id="ATBP01003308">
    <property type="protein sequence ID" value="ETR65020.1"/>
    <property type="molecule type" value="Genomic_DNA"/>
</dbReference>
<organism evidence="1 2">
    <name type="scientific">Candidatus Magnetoglobus multicellularis str. Araruama</name>
    <dbReference type="NCBI Taxonomy" id="890399"/>
    <lineage>
        <taxon>Bacteria</taxon>
        <taxon>Pseudomonadati</taxon>
        <taxon>Thermodesulfobacteriota</taxon>
        <taxon>Desulfobacteria</taxon>
        <taxon>Desulfobacterales</taxon>
        <taxon>Desulfobacteraceae</taxon>
        <taxon>Candidatus Magnetoglobus</taxon>
    </lineage>
</organism>
<gene>
    <name evidence="1" type="ORF">OMM_14943</name>
</gene>
<comment type="caution">
    <text evidence="1">The sequence shown here is derived from an EMBL/GenBank/DDBJ whole genome shotgun (WGS) entry which is preliminary data.</text>
</comment>
<sequence>MKLKIGYLKYELKFVDEMEDGEKHLDGTIDYLTQTITVVSGGGRTVEYINSVVYHEIAHGMLYQMGEQNTEEKADRLSHMLYQTFGDYKDITIK</sequence>
<protein>
    <submittedName>
        <fullName evidence="1">Uncharacterized protein</fullName>
    </submittedName>
</protein>
<dbReference type="Proteomes" id="UP000189670">
    <property type="component" value="Unassembled WGS sequence"/>
</dbReference>
<dbReference type="AlphaFoldDB" id="A0A1V1NR12"/>
<evidence type="ECO:0000313" key="2">
    <source>
        <dbReference type="Proteomes" id="UP000189670"/>
    </source>
</evidence>
<reference evidence="2" key="1">
    <citation type="submission" date="2012-11" db="EMBL/GenBank/DDBJ databases">
        <authorList>
            <person name="Lucero-Rivera Y.E."/>
            <person name="Tovar-Ramirez D."/>
        </authorList>
    </citation>
    <scope>NUCLEOTIDE SEQUENCE [LARGE SCALE GENOMIC DNA]</scope>
    <source>
        <strain evidence="2">Araruama</strain>
    </source>
</reference>
<accession>A0A1V1NR12</accession>
<proteinExistence type="predicted"/>